<accession>A0AAD3SGM0</accession>
<dbReference type="EMBL" id="BSYO01000010">
    <property type="protein sequence ID" value="GMH10863.1"/>
    <property type="molecule type" value="Genomic_DNA"/>
</dbReference>
<dbReference type="PANTHER" id="PTHR35095">
    <property type="entry name" value="OS05G0143300 PROTEIN"/>
    <property type="match status" value="1"/>
</dbReference>
<sequence>MQQNGKSIIRSLKKSGLELSQLLTQFSASIAGTGPAVIFSVFCKMACEKVPLSTTKLVTTRVGFGLFWLSWAVNALRENVVYITKNFD</sequence>
<evidence type="ECO:0000313" key="2">
    <source>
        <dbReference type="Proteomes" id="UP001279734"/>
    </source>
</evidence>
<organism evidence="1 2">
    <name type="scientific">Nepenthes gracilis</name>
    <name type="common">Slender pitcher plant</name>
    <dbReference type="NCBI Taxonomy" id="150966"/>
    <lineage>
        <taxon>Eukaryota</taxon>
        <taxon>Viridiplantae</taxon>
        <taxon>Streptophyta</taxon>
        <taxon>Embryophyta</taxon>
        <taxon>Tracheophyta</taxon>
        <taxon>Spermatophyta</taxon>
        <taxon>Magnoliopsida</taxon>
        <taxon>eudicotyledons</taxon>
        <taxon>Gunneridae</taxon>
        <taxon>Pentapetalae</taxon>
        <taxon>Caryophyllales</taxon>
        <taxon>Nepenthaceae</taxon>
        <taxon>Nepenthes</taxon>
    </lineage>
</organism>
<name>A0AAD3SGM0_NEPGR</name>
<dbReference type="Proteomes" id="UP001279734">
    <property type="component" value="Unassembled WGS sequence"/>
</dbReference>
<reference evidence="1" key="1">
    <citation type="submission" date="2023-05" db="EMBL/GenBank/DDBJ databases">
        <title>Nepenthes gracilis genome sequencing.</title>
        <authorList>
            <person name="Fukushima K."/>
        </authorList>
    </citation>
    <scope>NUCLEOTIDE SEQUENCE</scope>
    <source>
        <strain evidence="1">SING2019-196</strain>
    </source>
</reference>
<evidence type="ECO:0000313" key="1">
    <source>
        <dbReference type="EMBL" id="GMH10863.1"/>
    </source>
</evidence>
<protein>
    <submittedName>
        <fullName evidence="1">Uncharacterized protein</fullName>
    </submittedName>
</protein>
<dbReference type="PANTHER" id="PTHR35095:SF1">
    <property type="entry name" value="OS05G0143300 PROTEIN"/>
    <property type="match status" value="1"/>
</dbReference>
<comment type="caution">
    <text evidence="1">The sequence shown here is derived from an EMBL/GenBank/DDBJ whole genome shotgun (WGS) entry which is preliminary data.</text>
</comment>
<keyword evidence="2" id="KW-1185">Reference proteome</keyword>
<dbReference type="AlphaFoldDB" id="A0AAD3SGM0"/>
<proteinExistence type="predicted"/>
<gene>
    <name evidence="1" type="ORF">Nepgr_012704</name>
</gene>